<dbReference type="InterPro" id="IPR000086">
    <property type="entry name" value="NUDIX_hydrolase_dom"/>
</dbReference>
<dbReference type="InterPro" id="IPR015797">
    <property type="entry name" value="NUDIX_hydrolase-like_dom_sf"/>
</dbReference>
<feature type="domain" description="Nudix hydrolase" evidence="4">
    <location>
        <begin position="20"/>
        <end position="145"/>
    </location>
</feature>
<dbReference type="Gene3D" id="3.90.79.10">
    <property type="entry name" value="Nucleoside Triphosphate Pyrophosphohydrolase"/>
    <property type="match status" value="1"/>
</dbReference>
<dbReference type="EMBL" id="JACIDS010000005">
    <property type="protein sequence ID" value="MBB3933166.1"/>
    <property type="molecule type" value="Genomic_DNA"/>
</dbReference>
<dbReference type="PANTHER" id="PTHR43046">
    <property type="entry name" value="GDP-MANNOSE MANNOSYL HYDROLASE"/>
    <property type="match status" value="1"/>
</dbReference>
<comment type="caution">
    <text evidence="5">The sequence shown here is derived from an EMBL/GenBank/DDBJ whole genome shotgun (WGS) entry which is preliminary data.</text>
</comment>
<dbReference type="Pfam" id="PF00293">
    <property type="entry name" value="NUDIX"/>
    <property type="match status" value="1"/>
</dbReference>
<proteinExistence type="inferred from homology"/>
<gene>
    <name evidence="5" type="ORF">GGR25_004230</name>
</gene>
<dbReference type="AlphaFoldDB" id="A0A840AY66"/>
<dbReference type="PANTHER" id="PTHR43046:SF14">
    <property type="entry name" value="MUTT_NUDIX FAMILY PROTEIN"/>
    <property type="match status" value="1"/>
</dbReference>
<dbReference type="PRINTS" id="PR00502">
    <property type="entry name" value="NUDIXFAMILY"/>
</dbReference>
<keyword evidence="2 3" id="KW-0378">Hydrolase</keyword>
<keyword evidence="6" id="KW-1185">Reference proteome</keyword>
<dbReference type="SUPFAM" id="SSF55811">
    <property type="entry name" value="Nudix"/>
    <property type="match status" value="1"/>
</dbReference>
<dbReference type="InterPro" id="IPR020084">
    <property type="entry name" value="NUDIX_hydrolase_CS"/>
</dbReference>
<dbReference type="PROSITE" id="PS51462">
    <property type="entry name" value="NUDIX"/>
    <property type="match status" value="1"/>
</dbReference>
<dbReference type="InterPro" id="IPR020476">
    <property type="entry name" value="Nudix_hydrolase"/>
</dbReference>
<name>A0A840AY66_9HYPH</name>
<protein>
    <submittedName>
        <fullName evidence="5">8-oxo-dGTP pyrophosphatase MutT (NUDIX family)</fullName>
    </submittedName>
</protein>
<dbReference type="RefSeq" id="WP_246410079.1">
    <property type="nucleotide sequence ID" value="NZ_JACIDS010000005.1"/>
</dbReference>
<accession>A0A840AY66</accession>
<comment type="cofactor">
    <cofactor evidence="1">
        <name>Mg(2+)</name>
        <dbReference type="ChEBI" id="CHEBI:18420"/>
    </cofactor>
</comment>
<evidence type="ECO:0000256" key="3">
    <source>
        <dbReference type="RuleBase" id="RU003476"/>
    </source>
</evidence>
<sequence length="153" mass="17045">MPIRSTLSKLAGLVAPVTRGMTLGVRGACFDGNGRIFLVRHSYMPGWYMPGGGVERGESTIEALERELCEEGGIVLDAPAELFAVYWNTKRRRDHVLLFVARRISRPDPPAYPNHEIVEADFFDPDSLPAETSPATRRRLAEILTGSPADRHW</sequence>
<dbReference type="PROSITE" id="PS00893">
    <property type="entry name" value="NUDIX_BOX"/>
    <property type="match status" value="1"/>
</dbReference>
<dbReference type="Proteomes" id="UP000553963">
    <property type="component" value="Unassembled WGS sequence"/>
</dbReference>
<dbReference type="GO" id="GO:0016787">
    <property type="term" value="F:hydrolase activity"/>
    <property type="evidence" value="ECO:0007669"/>
    <property type="project" value="UniProtKB-KW"/>
</dbReference>
<evidence type="ECO:0000259" key="4">
    <source>
        <dbReference type="PROSITE" id="PS51462"/>
    </source>
</evidence>
<evidence type="ECO:0000313" key="5">
    <source>
        <dbReference type="EMBL" id="MBB3933166.1"/>
    </source>
</evidence>
<evidence type="ECO:0000256" key="1">
    <source>
        <dbReference type="ARBA" id="ARBA00001946"/>
    </source>
</evidence>
<organism evidence="5 6">
    <name type="scientific">Kaistia hirudinis</name>
    <dbReference type="NCBI Taxonomy" id="1293440"/>
    <lineage>
        <taxon>Bacteria</taxon>
        <taxon>Pseudomonadati</taxon>
        <taxon>Pseudomonadota</taxon>
        <taxon>Alphaproteobacteria</taxon>
        <taxon>Hyphomicrobiales</taxon>
        <taxon>Kaistiaceae</taxon>
        <taxon>Kaistia</taxon>
    </lineage>
</organism>
<comment type="similarity">
    <text evidence="3">Belongs to the Nudix hydrolase family.</text>
</comment>
<reference evidence="5 6" key="1">
    <citation type="submission" date="2020-08" db="EMBL/GenBank/DDBJ databases">
        <title>Genomic Encyclopedia of Type Strains, Phase IV (KMG-IV): sequencing the most valuable type-strain genomes for metagenomic binning, comparative biology and taxonomic classification.</title>
        <authorList>
            <person name="Goeker M."/>
        </authorList>
    </citation>
    <scope>NUCLEOTIDE SEQUENCE [LARGE SCALE GENOMIC DNA]</scope>
    <source>
        <strain evidence="5 6">DSM 25966</strain>
    </source>
</reference>
<dbReference type="CDD" id="cd04680">
    <property type="entry name" value="NUDIX_Hydrolase"/>
    <property type="match status" value="1"/>
</dbReference>
<evidence type="ECO:0000313" key="6">
    <source>
        <dbReference type="Proteomes" id="UP000553963"/>
    </source>
</evidence>
<evidence type="ECO:0000256" key="2">
    <source>
        <dbReference type="ARBA" id="ARBA00022801"/>
    </source>
</evidence>